<feature type="domain" description="G-patch" evidence="5">
    <location>
        <begin position="290"/>
        <end position="337"/>
    </location>
</feature>
<proteinExistence type="inferred from homology"/>
<dbReference type="GO" id="GO:0000398">
    <property type="term" value="P:mRNA splicing, via spliceosome"/>
    <property type="evidence" value="ECO:0007669"/>
    <property type="project" value="InterPro"/>
</dbReference>
<keyword evidence="3" id="KW-0539">Nucleus</keyword>
<accession>A0A397IYU8</accession>
<dbReference type="SMART" id="SM00443">
    <property type="entry name" value="G_patch"/>
    <property type="match status" value="1"/>
</dbReference>
<dbReference type="Proteomes" id="UP000266861">
    <property type="component" value="Unassembled WGS sequence"/>
</dbReference>
<keyword evidence="7" id="KW-1185">Reference proteome</keyword>
<feature type="compositionally biased region" description="Basic residues" evidence="4">
    <location>
        <begin position="352"/>
        <end position="363"/>
    </location>
</feature>
<dbReference type="PANTHER" id="PTHR15818">
    <property type="entry name" value="G PATCH AND KOW-CONTAINING"/>
    <property type="match status" value="1"/>
</dbReference>
<dbReference type="EMBL" id="PQFF01000115">
    <property type="protein sequence ID" value="RHZ81209.1"/>
    <property type="molecule type" value="Genomic_DNA"/>
</dbReference>
<evidence type="ECO:0000256" key="4">
    <source>
        <dbReference type="SAM" id="MobiDB-lite"/>
    </source>
</evidence>
<protein>
    <recommendedName>
        <fullName evidence="5">G-patch domain-containing protein</fullName>
    </recommendedName>
</protein>
<dbReference type="Pfam" id="PF12656">
    <property type="entry name" value="G-patch_2"/>
    <property type="match status" value="1"/>
</dbReference>
<comment type="subcellular location">
    <subcellularLocation>
        <location evidence="1">Nucleus</location>
    </subcellularLocation>
</comment>
<evidence type="ECO:0000256" key="2">
    <source>
        <dbReference type="ARBA" id="ARBA00008576"/>
    </source>
</evidence>
<dbReference type="STRING" id="1348612.A0A397IYU8"/>
<evidence type="ECO:0000313" key="6">
    <source>
        <dbReference type="EMBL" id="RHZ81209.1"/>
    </source>
</evidence>
<gene>
    <name evidence="6" type="ORF">Glove_123g204</name>
</gene>
<feature type="region of interest" description="Disordered" evidence="4">
    <location>
        <begin position="1"/>
        <end position="38"/>
    </location>
</feature>
<evidence type="ECO:0000256" key="3">
    <source>
        <dbReference type="ARBA" id="ARBA00023242"/>
    </source>
</evidence>
<name>A0A397IYU8_9GLOM</name>
<feature type="region of interest" description="Disordered" evidence="4">
    <location>
        <begin position="307"/>
        <end position="363"/>
    </location>
</feature>
<organism evidence="6 7">
    <name type="scientific">Diversispora epigaea</name>
    <dbReference type="NCBI Taxonomy" id="1348612"/>
    <lineage>
        <taxon>Eukaryota</taxon>
        <taxon>Fungi</taxon>
        <taxon>Fungi incertae sedis</taxon>
        <taxon>Mucoromycota</taxon>
        <taxon>Glomeromycotina</taxon>
        <taxon>Glomeromycetes</taxon>
        <taxon>Diversisporales</taxon>
        <taxon>Diversisporaceae</taxon>
        <taxon>Diversispora</taxon>
    </lineage>
</organism>
<dbReference type="InterPro" id="IPR000467">
    <property type="entry name" value="G_patch_dom"/>
</dbReference>
<evidence type="ECO:0000256" key="1">
    <source>
        <dbReference type="ARBA" id="ARBA00004123"/>
    </source>
</evidence>
<dbReference type="OrthoDB" id="5577072at2759"/>
<comment type="caution">
    <text evidence="6">The sequence shown here is derived from an EMBL/GenBank/DDBJ whole genome shotgun (WGS) entry which is preliminary data.</text>
</comment>
<feature type="compositionally biased region" description="Low complexity" evidence="4">
    <location>
        <begin position="180"/>
        <end position="202"/>
    </location>
</feature>
<dbReference type="PANTHER" id="PTHR15818:SF2">
    <property type="entry name" value="G-PATCH DOMAIN AND KOW MOTIFS-CONTAINING PROTEIN"/>
    <property type="match status" value="1"/>
</dbReference>
<feature type="compositionally biased region" description="Low complexity" evidence="4">
    <location>
        <begin position="135"/>
        <end position="153"/>
    </location>
</feature>
<feature type="compositionally biased region" description="Basic and acidic residues" evidence="4">
    <location>
        <begin position="316"/>
        <end position="325"/>
    </location>
</feature>
<sequence length="363" mass="41122">MSKDTRDTSVNRGGFSMTLQKKSSKNNKTTKNSEKRIFDNFEPEKFKKRRITDATYDNEDNYDDLDQSSKIELVTGFEDNKIQSLYNNKKGVNEQLIIPALKNVDWVERNKSLYYLPPPQNNNNGDDDDDDHAVKTSTTKTTETLNNNKESTSYGLVINKKKTEGEKEEEEEEKKRSKSSKSSVLSSSSPSSSPSSSSLSSELKSKIQINDSIIEGDEQSLKQQAIKELLKGSDTENIKVDIEESNLVLSVEENKNFETKKERLSDQEAFRREVERLPDETDIDYDSVPIEEFGLAMLRGMGWKPGMAIGKNQNSKAKELYEPKPRPTHLGLGASPLPLPLPLPKNPDGSRSHSRKREKHKNK</sequence>
<dbReference type="GO" id="GO:0003676">
    <property type="term" value="F:nucleic acid binding"/>
    <property type="evidence" value="ECO:0007669"/>
    <property type="project" value="InterPro"/>
</dbReference>
<comment type="similarity">
    <text evidence="2">Belongs to the SPP2 family.</text>
</comment>
<dbReference type="PROSITE" id="PS50174">
    <property type="entry name" value="G_PATCH"/>
    <property type="match status" value="1"/>
</dbReference>
<dbReference type="AlphaFoldDB" id="A0A397IYU8"/>
<evidence type="ECO:0000313" key="7">
    <source>
        <dbReference type="Proteomes" id="UP000266861"/>
    </source>
</evidence>
<dbReference type="GO" id="GO:0005681">
    <property type="term" value="C:spliceosomal complex"/>
    <property type="evidence" value="ECO:0007669"/>
    <property type="project" value="TreeGrafter"/>
</dbReference>
<dbReference type="InterPro" id="IPR045166">
    <property type="entry name" value="Spp2-like"/>
</dbReference>
<evidence type="ECO:0000259" key="5">
    <source>
        <dbReference type="PROSITE" id="PS50174"/>
    </source>
</evidence>
<dbReference type="InterPro" id="IPR026822">
    <property type="entry name" value="Spp2/MOS2_G-patch"/>
</dbReference>
<reference evidence="6 7" key="1">
    <citation type="submission" date="2018-08" db="EMBL/GenBank/DDBJ databases">
        <title>Genome and evolution of the arbuscular mycorrhizal fungus Diversispora epigaea (formerly Glomus versiforme) and its bacterial endosymbionts.</title>
        <authorList>
            <person name="Sun X."/>
            <person name="Fei Z."/>
            <person name="Harrison M."/>
        </authorList>
    </citation>
    <scope>NUCLEOTIDE SEQUENCE [LARGE SCALE GENOMIC DNA]</scope>
    <source>
        <strain evidence="6 7">IT104</strain>
    </source>
</reference>
<feature type="region of interest" description="Disordered" evidence="4">
    <location>
        <begin position="115"/>
        <end position="204"/>
    </location>
</feature>